<dbReference type="InterPro" id="IPR012337">
    <property type="entry name" value="RNaseH-like_sf"/>
</dbReference>
<dbReference type="EMBL" id="LVLJ01001129">
    <property type="protein sequence ID" value="OAE31284.1"/>
    <property type="molecule type" value="Genomic_DNA"/>
</dbReference>
<dbReference type="Proteomes" id="UP001162541">
    <property type="component" value="Chromosome 3"/>
</dbReference>
<proteinExistence type="predicted"/>
<dbReference type="Proteomes" id="UP000077202">
    <property type="component" value="Unassembled WGS sequence"/>
</dbReference>
<keyword evidence="3" id="KW-1185">Reference proteome</keyword>
<reference evidence="1" key="2">
    <citation type="journal article" date="2019" name="Curr. Biol.">
        <title>Chromatin organization in early land plants reveals an ancestral association between H3K27me3, transposons, and constitutive heterochromatin.</title>
        <authorList>
            <person name="Montgomery S.A."/>
            <person name="Tanizawa Y."/>
            <person name="Galik B."/>
            <person name="Wang N."/>
            <person name="Ito T."/>
            <person name="Mochizuki T."/>
            <person name="Akimcheva S."/>
            <person name="Bowman J."/>
            <person name="Cognat V."/>
            <person name="Drouard L."/>
            <person name="Ekker H."/>
            <person name="Houng S."/>
            <person name="Kohchi T."/>
            <person name="Lin S."/>
            <person name="Liu L.D."/>
            <person name="Nakamura Y."/>
            <person name="Valeeva L.R."/>
            <person name="Shakirov E.V."/>
            <person name="Shippen D.E."/>
            <person name="Wei W."/>
            <person name="Yagura M."/>
            <person name="Yamaoka S."/>
            <person name="Yamato K.T."/>
            <person name="Liu C."/>
            <person name="Berger F."/>
        </authorList>
    </citation>
    <scope>NUCLEOTIDE SEQUENCE [LARGE SCALE GENOMIC DNA]</scope>
    <source>
        <strain evidence="1">Tak-1</strain>
    </source>
</reference>
<sequence length="458" mass="52472">MDTSLLARSNSDVEELPIVDDPHEQCLDVTNNKIITIAKEIDEDEEKTDDIVAGRIKWYIDTANFTRSVVGATLKNLKKTTSFLNKCGVRLLNEDGVEFFVCLLDPYFHPKKPVVIKCTKTTCSNATAYLDKKHKITSNKTLAAKRKVTLLQKQLSMSDPAFKRDPTRWFHVQLDAWSAEQLLSYNTFDNQRWRLIACQLPVGPGSLKSVNIRKSHVEHYVTCKNIIVKSIAEACKSFSIPFMAIFLDIIKSKTSNQKYLAMRICFNSPTCFNVGYNLAVRCFAPSTKERISDQLSHVLKEWASVVLEEFDINPSKYFLASTSDSGSDVKRTLSTLLSMCKEQECRRQGVYHKIKKIIEAVNKSEYLQSALEEACLQLFEQYLKLLNAPQHRWSSTALVLERMLICWDAILQAYREVNRHVPLSDNDRTVCIEFYSLIHPVRQIHYKVQAMQTFVAVM</sequence>
<evidence type="ECO:0000313" key="4">
    <source>
        <dbReference type="Proteomes" id="UP001162541"/>
    </source>
</evidence>
<reference evidence="4" key="3">
    <citation type="journal article" date="2020" name="Curr. Biol.">
        <title>Chromatin organization in early land plants reveals an ancestral association between H3K27me3, transposons, and constitutive heterochromatin.</title>
        <authorList>
            <person name="Montgomery S.A."/>
            <person name="Tanizawa Y."/>
            <person name="Galik B."/>
            <person name="Wang N."/>
            <person name="Ito T."/>
            <person name="Mochizuki T."/>
            <person name="Akimcheva S."/>
            <person name="Bowman J.L."/>
            <person name="Cognat V."/>
            <person name="Marechal-Drouard L."/>
            <person name="Ekker H."/>
            <person name="Hong S.F."/>
            <person name="Kohchi T."/>
            <person name="Lin S.S."/>
            <person name="Liu L.D."/>
            <person name="Nakamura Y."/>
            <person name="Valeeva L.R."/>
            <person name="Shakirov E.V."/>
            <person name="Shippen D.E."/>
            <person name="Wei W.L."/>
            <person name="Yagura M."/>
            <person name="Yamaoka S."/>
            <person name="Yamato K.T."/>
            <person name="Liu C."/>
            <person name="Berger F."/>
        </authorList>
    </citation>
    <scope>NUCLEOTIDE SEQUENCE [LARGE SCALE GENOMIC DNA]</scope>
    <source>
        <strain evidence="4">Tak-1</strain>
    </source>
</reference>
<dbReference type="SUPFAM" id="SSF53098">
    <property type="entry name" value="Ribonuclease H-like"/>
    <property type="match status" value="1"/>
</dbReference>
<dbReference type="AlphaFoldDB" id="A0A176WED5"/>
<dbReference type="EMBL" id="AP019868">
    <property type="protein sequence ID" value="BBN06969.1"/>
    <property type="molecule type" value="Genomic_DNA"/>
</dbReference>
<evidence type="ECO:0000313" key="1">
    <source>
        <dbReference type="EMBL" id="BBN06969.1"/>
    </source>
</evidence>
<accession>A0A176WED5</accession>
<evidence type="ECO:0000313" key="3">
    <source>
        <dbReference type="Proteomes" id="UP000077202"/>
    </source>
</evidence>
<reference evidence="2 3" key="1">
    <citation type="submission" date="2016-03" db="EMBL/GenBank/DDBJ databases">
        <title>Mechanisms controlling the formation of the plant cell surface in tip-growing cells are functionally conserved among land plants.</title>
        <authorList>
            <person name="Honkanen S."/>
            <person name="Jones V.A."/>
            <person name="Morieri G."/>
            <person name="Champion C."/>
            <person name="Hetherington A.J."/>
            <person name="Kelly S."/>
            <person name="Saint-Marcoux D."/>
            <person name="Proust H."/>
            <person name="Prescott H."/>
            <person name="Dolan L."/>
        </authorList>
    </citation>
    <scope>NUCLEOTIDE SEQUENCE [LARGE SCALE GENOMIC DNA]</scope>
    <source>
        <strain evidence="3">cv. Tak-1 and cv. Tak-2</strain>
        <tissue evidence="2">Whole gametophyte</tissue>
    </source>
</reference>
<name>A0A176WED5_MARPO</name>
<evidence type="ECO:0000313" key="2">
    <source>
        <dbReference type="EMBL" id="OAE31284.1"/>
    </source>
</evidence>
<protein>
    <submittedName>
        <fullName evidence="2">Uncharacterized protein</fullName>
    </submittedName>
</protein>
<organism evidence="2 3">
    <name type="scientific">Marchantia polymorpha subsp. ruderalis</name>
    <dbReference type="NCBI Taxonomy" id="1480154"/>
    <lineage>
        <taxon>Eukaryota</taxon>
        <taxon>Viridiplantae</taxon>
        <taxon>Streptophyta</taxon>
        <taxon>Embryophyta</taxon>
        <taxon>Marchantiophyta</taxon>
        <taxon>Marchantiopsida</taxon>
        <taxon>Marchantiidae</taxon>
        <taxon>Marchantiales</taxon>
        <taxon>Marchantiaceae</taxon>
        <taxon>Marchantia</taxon>
    </lineage>
</organism>
<gene>
    <name evidence="2" type="ORF">AXG93_1962s1410</name>
    <name evidence="1" type="ORF">Mp_3g25400</name>
</gene>